<sequence>MQTKIIAHRGASKYAPENTMPAFALALELGADGIETDVQLTKDKIPVLIHDENVKRTSDGKGYVKDLTYQQLINLDMGSWFSTKFIGTKIVSLENFLQWVQDKPLHLNIELKNNKIDYKDLEKIVLELLTNYQLLNRTTLSTFNPKSVKRLHELTSKVDIAFLNSKRMKYFTKYANNLGASSIHIKYRLLNSRLMEKSKQHHLNVRVYTVNKPSHLIRCFNQECDAIFTDVPDIAKDYRRLFT</sequence>
<dbReference type="EMBL" id="BBXV01000014">
    <property type="protein sequence ID" value="GAQ17522.1"/>
    <property type="molecule type" value="Genomic_DNA"/>
</dbReference>
<dbReference type="PANTHER" id="PTHR46211:SF1">
    <property type="entry name" value="GLYCEROPHOSPHODIESTER PHOSPHODIESTERASE, CYTOPLASMIC"/>
    <property type="match status" value="1"/>
</dbReference>
<accession>A0A0U9H4J1</accession>
<feature type="domain" description="GP-PDE" evidence="1">
    <location>
        <begin position="3"/>
        <end position="239"/>
    </location>
</feature>
<gene>
    <name evidence="2" type="ORF">OPHB3_1447</name>
</gene>
<dbReference type="Pfam" id="PF03009">
    <property type="entry name" value="GDPD"/>
    <property type="match status" value="1"/>
</dbReference>
<evidence type="ECO:0000313" key="3">
    <source>
        <dbReference type="Proteomes" id="UP000052946"/>
    </source>
</evidence>
<dbReference type="Proteomes" id="UP000052946">
    <property type="component" value="Unassembled WGS sequence"/>
</dbReference>
<dbReference type="InterPro" id="IPR030395">
    <property type="entry name" value="GP_PDE_dom"/>
</dbReference>
<dbReference type="AlphaFoldDB" id="A0A0U9H4J1"/>
<dbReference type="InterPro" id="IPR017946">
    <property type="entry name" value="PLC-like_Pdiesterase_TIM-brl"/>
</dbReference>
<proteinExistence type="predicted"/>
<dbReference type="PANTHER" id="PTHR46211">
    <property type="entry name" value="GLYCEROPHOSPHORYL DIESTER PHOSPHODIESTERASE"/>
    <property type="match status" value="1"/>
</dbReference>
<evidence type="ECO:0000313" key="2">
    <source>
        <dbReference type="EMBL" id="GAQ17522.1"/>
    </source>
</evidence>
<dbReference type="PROSITE" id="PS51704">
    <property type="entry name" value="GP_PDE"/>
    <property type="match status" value="1"/>
</dbReference>
<comment type="caution">
    <text evidence="2">The sequence shown here is derived from an EMBL/GenBank/DDBJ whole genome shotgun (WGS) entry which is preliminary data.</text>
</comment>
<dbReference type="OrthoDB" id="384721at2"/>
<protein>
    <submittedName>
        <fullName evidence="2">Glycerophosphoryl diester phosphodiesterase</fullName>
    </submittedName>
</protein>
<dbReference type="GO" id="GO:0006629">
    <property type="term" value="P:lipid metabolic process"/>
    <property type="evidence" value="ECO:0007669"/>
    <property type="project" value="InterPro"/>
</dbReference>
<dbReference type="SUPFAM" id="SSF51695">
    <property type="entry name" value="PLC-like phosphodiesterases"/>
    <property type="match status" value="1"/>
</dbReference>
<dbReference type="Gene3D" id="3.20.20.190">
    <property type="entry name" value="Phosphatidylinositol (PI) phosphodiesterase"/>
    <property type="match status" value="1"/>
</dbReference>
<name>A0A0U9H4J1_9BACI</name>
<reference evidence="2 3" key="2">
    <citation type="journal article" date="2016" name="Genome Announc.">
        <title>Draft Genome Sequence of Oceanobacillus picturae Heshi-B3, Isolated from Fermented Rice Bran in a Traditional Japanese Seafood Dish.</title>
        <authorList>
            <person name="Akuzawa S."/>
            <person name="Nagaoka J."/>
            <person name="Kanekatsu M."/>
            <person name="Kanesaki Y."/>
            <person name="Suzuki T."/>
        </authorList>
    </citation>
    <scope>NUCLEOTIDE SEQUENCE [LARGE SCALE GENOMIC DNA]</scope>
    <source>
        <strain evidence="2 3">Heshi-B3</strain>
    </source>
</reference>
<reference evidence="3" key="1">
    <citation type="submission" date="2015-07" db="EMBL/GenBank/DDBJ databases">
        <title>Draft Genome Sequence of Oceanobacillus picturae Heshi-B3 that Was Isolated from Fermented Rice Bran with Aging Salted Mackerel, Which Was Named Heshiko as Traditional Fermented Seafood in Japan.</title>
        <authorList>
            <person name="Akuzawa S."/>
            <person name="Nakagawa J."/>
            <person name="Kanekatsu T."/>
            <person name="Kanesaki Y."/>
            <person name="Suzuki T."/>
        </authorList>
    </citation>
    <scope>NUCLEOTIDE SEQUENCE [LARGE SCALE GENOMIC DNA]</scope>
    <source>
        <strain evidence="3">Heshi-B3</strain>
    </source>
</reference>
<dbReference type="RefSeq" id="WP_058949840.1">
    <property type="nucleotide sequence ID" value="NZ_BBXV01000014.1"/>
</dbReference>
<organism evidence="2 3">
    <name type="scientific">Oceanobacillus picturae</name>
    <dbReference type="NCBI Taxonomy" id="171693"/>
    <lineage>
        <taxon>Bacteria</taxon>
        <taxon>Bacillati</taxon>
        <taxon>Bacillota</taxon>
        <taxon>Bacilli</taxon>
        <taxon>Bacillales</taxon>
        <taxon>Bacillaceae</taxon>
        <taxon>Oceanobacillus</taxon>
    </lineage>
</organism>
<evidence type="ECO:0000259" key="1">
    <source>
        <dbReference type="PROSITE" id="PS51704"/>
    </source>
</evidence>
<dbReference type="GO" id="GO:0008081">
    <property type="term" value="F:phosphoric diester hydrolase activity"/>
    <property type="evidence" value="ECO:0007669"/>
    <property type="project" value="InterPro"/>
</dbReference>